<name>S9V8F4_9TRYP</name>
<organism evidence="2 3">
    <name type="scientific">Strigomonas culicis</name>
    <dbReference type="NCBI Taxonomy" id="28005"/>
    <lineage>
        <taxon>Eukaryota</taxon>
        <taxon>Discoba</taxon>
        <taxon>Euglenozoa</taxon>
        <taxon>Kinetoplastea</taxon>
        <taxon>Metakinetoplastina</taxon>
        <taxon>Trypanosomatida</taxon>
        <taxon>Trypanosomatidae</taxon>
        <taxon>Strigomonadinae</taxon>
        <taxon>Strigomonas</taxon>
    </lineage>
</organism>
<dbReference type="Proteomes" id="UP000015354">
    <property type="component" value="Unassembled WGS sequence"/>
</dbReference>
<accession>S9V8F4</accession>
<dbReference type="AlphaFoldDB" id="S9V8F4"/>
<evidence type="ECO:0000259" key="1">
    <source>
        <dbReference type="Pfam" id="PF25406"/>
    </source>
</evidence>
<protein>
    <recommendedName>
        <fullName evidence="1">PH-like domain-containing protein</fullName>
    </recommendedName>
</protein>
<sequence>MLPFQWNRHPSHAIVLSLLKDRSIYLPLYRDLIDYHMSQLFLHYLTICCQGSYFVRYVGGKWPKERFVCIRMLPLDRLTDRPSKQLAPHLVVFRHRSAVDILDAIPLRFLVGVTTTARASAFRPFMESGNTIVGCRDGRGHRARLPINGALSLWFYDRAALQGSSVDILTCSSKVFDVWTKTFRGLVSVNSSAVVQTVLQPAGDTIEAFEREVARRRREQQLVASRTRSPSRPRK</sequence>
<keyword evidence="3" id="KW-1185">Reference proteome</keyword>
<feature type="domain" description="PH-like" evidence="1">
    <location>
        <begin position="4"/>
        <end position="191"/>
    </location>
</feature>
<dbReference type="Pfam" id="PF25406">
    <property type="entry name" value="PH_31"/>
    <property type="match status" value="1"/>
</dbReference>
<evidence type="ECO:0000313" key="3">
    <source>
        <dbReference type="Proteomes" id="UP000015354"/>
    </source>
</evidence>
<proteinExistence type="predicted"/>
<reference evidence="2 3" key="1">
    <citation type="journal article" date="2013" name="PLoS ONE">
        <title>Predicting the Proteins of Angomonas deanei, Strigomonas culicis and Their Respective Endosymbionts Reveals New Aspects of the Trypanosomatidae Family.</title>
        <authorList>
            <person name="Motta M.C."/>
            <person name="Martins A.C."/>
            <person name="de Souza S.S."/>
            <person name="Catta-Preta C.M."/>
            <person name="Silva R."/>
            <person name="Klein C.C."/>
            <person name="de Almeida L.G."/>
            <person name="de Lima Cunha O."/>
            <person name="Ciapina L.P."/>
            <person name="Brocchi M."/>
            <person name="Colabardini A.C."/>
            <person name="de Araujo Lima B."/>
            <person name="Machado C.R."/>
            <person name="de Almeida Soares C.M."/>
            <person name="Probst C.M."/>
            <person name="de Menezes C.B."/>
            <person name="Thompson C.E."/>
            <person name="Bartholomeu D.C."/>
            <person name="Gradia D.F."/>
            <person name="Pavoni D.P."/>
            <person name="Grisard E.C."/>
            <person name="Fantinatti-Garboggini F."/>
            <person name="Marchini F.K."/>
            <person name="Rodrigues-Luiz G.F."/>
            <person name="Wagner G."/>
            <person name="Goldman G.H."/>
            <person name="Fietto J.L."/>
            <person name="Elias M.C."/>
            <person name="Goldman M.H."/>
            <person name="Sagot M.F."/>
            <person name="Pereira M."/>
            <person name="Stoco P.H."/>
            <person name="de Mendonca-Neto R.P."/>
            <person name="Teixeira S.M."/>
            <person name="Maciel T.E."/>
            <person name="de Oliveira Mendes T.A."/>
            <person name="Urmenyi T.P."/>
            <person name="de Souza W."/>
            <person name="Schenkman S."/>
            <person name="de Vasconcelos A.T."/>
        </authorList>
    </citation>
    <scope>NUCLEOTIDE SEQUENCE [LARGE SCALE GENOMIC DNA]</scope>
</reference>
<evidence type="ECO:0000313" key="2">
    <source>
        <dbReference type="EMBL" id="EPY37073.1"/>
    </source>
</evidence>
<comment type="caution">
    <text evidence="2">The sequence shown here is derived from an EMBL/GenBank/DDBJ whole genome shotgun (WGS) entry which is preliminary data.</text>
</comment>
<dbReference type="InterPro" id="IPR057608">
    <property type="entry name" value="PH_2_kinetoplastids"/>
</dbReference>
<dbReference type="OrthoDB" id="263079at2759"/>
<dbReference type="EMBL" id="ATMH01000224">
    <property type="protein sequence ID" value="EPY37073.1"/>
    <property type="molecule type" value="Genomic_DNA"/>
</dbReference>
<gene>
    <name evidence="2" type="ORF">STCU_00224</name>
</gene>